<sequence length="69" mass="7940">MNMRPSSSAYSSQKEMTTVEVCCCCSMLQGERPRILLRSQLAPDRRHNLIPHPELRESSGQKSSRKIHR</sequence>
<reference evidence="2 3" key="1">
    <citation type="journal article" date="2019" name="Nat. Ecol. Evol.">
        <title>Megaphylogeny resolves global patterns of mushroom evolution.</title>
        <authorList>
            <person name="Varga T."/>
            <person name="Krizsan K."/>
            <person name="Foldi C."/>
            <person name="Dima B."/>
            <person name="Sanchez-Garcia M."/>
            <person name="Sanchez-Ramirez S."/>
            <person name="Szollosi G.J."/>
            <person name="Szarkandi J.G."/>
            <person name="Papp V."/>
            <person name="Albert L."/>
            <person name="Andreopoulos W."/>
            <person name="Angelini C."/>
            <person name="Antonin V."/>
            <person name="Barry K.W."/>
            <person name="Bougher N.L."/>
            <person name="Buchanan P."/>
            <person name="Buyck B."/>
            <person name="Bense V."/>
            <person name="Catcheside P."/>
            <person name="Chovatia M."/>
            <person name="Cooper J."/>
            <person name="Damon W."/>
            <person name="Desjardin D."/>
            <person name="Finy P."/>
            <person name="Geml J."/>
            <person name="Haridas S."/>
            <person name="Hughes K."/>
            <person name="Justo A."/>
            <person name="Karasinski D."/>
            <person name="Kautmanova I."/>
            <person name="Kiss B."/>
            <person name="Kocsube S."/>
            <person name="Kotiranta H."/>
            <person name="LaButti K.M."/>
            <person name="Lechner B.E."/>
            <person name="Liimatainen K."/>
            <person name="Lipzen A."/>
            <person name="Lukacs Z."/>
            <person name="Mihaltcheva S."/>
            <person name="Morgado L.N."/>
            <person name="Niskanen T."/>
            <person name="Noordeloos M.E."/>
            <person name="Ohm R.A."/>
            <person name="Ortiz-Santana B."/>
            <person name="Ovrebo C."/>
            <person name="Racz N."/>
            <person name="Riley R."/>
            <person name="Savchenko A."/>
            <person name="Shiryaev A."/>
            <person name="Soop K."/>
            <person name="Spirin V."/>
            <person name="Szebenyi C."/>
            <person name="Tomsovsky M."/>
            <person name="Tulloss R.E."/>
            <person name="Uehling J."/>
            <person name="Grigoriev I.V."/>
            <person name="Vagvolgyi C."/>
            <person name="Papp T."/>
            <person name="Martin F.M."/>
            <person name="Miettinen O."/>
            <person name="Hibbett D.S."/>
            <person name="Nagy L.G."/>
        </authorList>
    </citation>
    <scope>NUCLEOTIDE SEQUENCE [LARGE SCALE GENOMIC DNA]</scope>
    <source>
        <strain evidence="2 3">CBS 309.79</strain>
    </source>
</reference>
<dbReference type="EMBL" id="ML178866">
    <property type="protein sequence ID" value="TFK96119.1"/>
    <property type="molecule type" value="Genomic_DNA"/>
</dbReference>
<proteinExistence type="predicted"/>
<keyword evidence="3" id="KW-1185">Reference proteome</keyword>
<accession>A0A5C3Q538</accession>
<protein>
    <submittedName>
        <fullName evidence="2">Uncharacterized protein</fullName>
    </submittedName>
</protein>
<gene>
    <name evidence="2" type="ORF">BDV98DRAFT_339634</name>
</gene>
<dbReference type="Proteomes" id="UP000305067">
    <property type="component" value="Unassembled WGS sequence"/>
</dbReference>
<dbReference type="AlphaFoldDB" id="A0A5C3Q538"/>
<feature type="region of interest" description="Disordered" evidence="1">
    <location>
        <begin position="44"/>
        <end position="69"/>
    </location>
</feature>
<evidence type="ECO:0000313" key="3">
    <source>
        <dbReference type="Proteomes" id="UP000305067"/>
    </source>
</evidence>
<evidence type="ECO:0000256" key="1">
    <source>
        <dbReference type="SAM" id="MobiDB-lite"/>
    </source>
</evidence>
<organism evidence="2 3">
    <name type="scientific">Pterulicium gracile</name>
    <dbReference type="NCBI Taxonomy" id="1884261"/>
    <lineage>
        <taxon>Eukaryota</taxon>
        <taxon>Fungi</taxon>
        <taxon>Dikarya</taxon>
        <taxon>Basidiomycota</taxon>
        <taxon>Agaricomycotina</taxon>
        <taxon>Agaricomycetes</taxon>
        <taxon>Agaricomycetidae</taxon>
        <taxon>Agaricales</taxon>
        <taxon>Pleurotineae</taxon>
        <taxon>Pterulaceae</taxon>
        <taxon>Pterulicium</taxon>
    </lineage>
</organism>
<evidence type="ECO:0000313" key="2">
    <source>
        <dbReference type="EMBL" id="TFK96119.1"/>
    </source>
</evidence>
<feature type="compositionally biased region" description="Basic and acidic residues" evidence="1">
    <location>
        <begin position="44"/>
        <end position="59"/>
    </location>
</feature>
<name>A0A5C3Q538_9AGAR</name>